<keyword evidence="2" id="KW-1185">Reference proteome</keyword>
<name>A0A9P4ML03_9PEZI</name>
<evidence type="ECO:0000313" key="1">
    <source>
        <dbReference type="EMBL" id="KAF2156867.1"/>
    </source>
</evidence>
<proteinExistence type="predicted"/>
<gene>
    <name evidence="1" type="ORF">K461DRAFT_6083</name>
</gene>
<organism evidence="1 2">
    <name type="scientific">Myriangium duriaei CBS 260.36</name>
    <dbReference type="NCBI Taxonomy" id="1168546"/>
    <lineage>
        <taxon>Eukaryota</taxon>
        <taxon>Fungi</taxon>
        <taxon>Dikarya</taxon>
        <taxon>Ascomycota</taxon>
        <taxon>Pezizomycotina</taxon>
        <taxon>Dothideomycetes</taxon>
        <taxon>Dothideomycetidae</taxon>
        <taxon>Myriangiales</taxon>
        <taxon>Myriangiaceae</taxon>
        <taxon>Myriangium</taxon>
    </lineage>
</organism>
<evidence type="ECO:0000313" key="2">
    <source>
        <dbReference type="Proteomes" id="UP000799439"/>
    </source>
</evidence>
<dbReference type="Proteomes" id="UP000799439">
    <property type="component" value="Unassembled WGS sequence"/>
</dbReference>
<comment type="caution">
    <text evidence="1">The sequence shown here is derived from an EMBL/GenBank/DDBJ whole genome shotgun (WGS) entry which is preliminary data.</text>
</comment>
<sequence length="156" mass="16317">MVSGVSETLAASAGQEAGNTDLSIESVCTRYSAKRIALRGGRIGTKSLGLDARWKAEQPVGRQVAVISVSWSLELSPASGDRAGIFEGYRHFHGNRALRAAAALKLSSPPPKPAVAHSPPTPLFLPLGQVAVCSIVSIAFGVRIFTALPVHHGMHA</sequence>
<accession>A0A9P4ML03</accession>
<protein>
    <submittedName>
        <fullName evidence="1">Uncharacterized protein</fullName>
    </submittedName>
</protein>
<reference evidence="1" key="1">
    <citation type="journal article" date="2020" name="Stud. Mycol.">
        <title>101 Dothideomycetes genomes: a test case for predicting lifestyles and emergence of pathogens.</title>
        <authorList>
            <person name="Haridas S."/>
            <person name="Albert R."/>
            <person name="Binder M."/>
            <person name="Bloem J."/>
            <person name="Labutti K."/>
            <person name="Salamov A."/>
            <person name="Andreopoulos B."/>
            <person name="Baker S."/>
            <person name="Barry K."/>
            <person name="Bills G."/>
            <person name="Bluhm B."/>
            <person name="Cannon C."/>
            <person name="Castanera R."/>
            <person name="Culley D."/>
            <person name="Daum C."/>
            <person name="Ezra D."/>
            <person name="Gonzalez J."/>
            <person name="Henrissat B."/>
            <person name="Kuo A."/>
            <person name="Liang C."/>
            <person name="Lipzen A."/>
            <person name="Lutzoni F."/>
            <person name="Magnuson J."/>
            <person name="Mondo S."/>
            <person name="Nolan M."/>
            <person name="Ohm R."/>
            <person name="Pangilinan J."/>
            <person name="Park H.-J."/>
            <person name="Ramirez L."/>
            <person name="Alfaro M."/>
            <person name="Sun H."/>
            <person name="Tritt A."/>
            <person name="Yoshinaga Y."/>
            <person name="Zwiers L.-H."/>
            <person name="Turgeon B."/>
            <person name="Goodwin S."/>
            <person name="Spatafora J."/>
            <person name="Crous P."/>
            <person name="Grigoriev I."/>
        </authorList>
    </citation>
    <scope>NUCLEOTIDE SEQUENCE</scope>
    <source>
        <strain evidence="1">CBS 260.36</strain>
    </source>
</reference>
<dbReference type="EMBL" id="ML996081">
    <property type="protein sequence ID" value="KAF2156867.1"/>
    <property type="molecule type" value="Genomic_DNA"/>
</dbReference>
<dbReference type="AlphaFoldDB" id="A0A9P4ML03"/>